<dbReference type="EMBL" id="LKEV01000001">
    <property type="protein sequence ID" value="KQB87265.1"/>
    <property type="molecule type" value="Genomic_DNA"/>
</dbReference>
<evidence type="ECO:0000313" key="2">
    <source>
        <dbReference type="EMBL" id="KQB87265.1"/>
    </source>
</evidence>
<evidence type="ECO:0000256" key="1">
    <source>
        <dbReference type="SAM" id="SignalP"/>
    </source>
</evidence>
<name>A0A0Q1E3J8_9CORY</name>
<gene>
    <name evidence="2" type="ORF">Clow_00320</name>
</gene>
<evidence type="ECO:0000313" key="3">
    <source>
        <dbReference type="Proteomes" id="UP000050488"/>
    </source>
</evidence>
<organism evidence="2 3">
    <name type="scientific">Corynebacterium lowii</name>
    <dbReference type="NCBI Taxonomy" id="1544413"/>
    <lineage>
        <taxon>Bacteria</taxon>
        <taxon>Bacillati</taxon>
        <taxon>Actinomycetota</taxon>
        <taxon>Actinomycetes</taxon>
        <taxon>Mycobacteriales</taxon>
        <taxon>Corynebacteriaceae</taxon>
        <taxon>Corynebacterium</taxon>
    </lineage>
</organism>
<dbReference type="Proteomes" id="UP000050488">
    <property type="component" value="Unassembled WGS sequence"/>
</dbReference>
<dbReference type="STRING" id="1544413.Clow_00320"/>
<feature type="chain" id="PRO_5006189796" evidence="1">
    <location>
        <begin position="28"/>
        <end position="157"/>
    </location>
</feature>
<keyword evidence="1" id="KW-0732">Signal</keyword>
<accession>A0A0Q1E3J8</accession>
<protein>
    <submittedName>
        <fullName evidence="2">Uncharacterized protein</fullName>
    </submittedName>
</protein>
<feature type="signal peptide" evidence="1">
    <location>
        <begin position="1"/>
        <end position="27"/>
    </location>
</feature>
<proteinExistence type="predicted"/>
<dbReference type="PATRIC" id="fig|1544413.3.peg.323"/>
<dbReference type="AlphaFoldDB" id="A0A0Q1E3J8"/>
<sequence>MKNTKKLTAGFAAGLCALAMGVAPAQASTVLTYEEHSNTFVSRYVMMVPTEIVVSVAEVFADGSSAPVAPEAEEAAADVLPAAEEASAGVSVADLSEGDTFASQMVELAGATIDKATSSKGRGGVVNAVTSYSNGTVLSFTKEAGADQYTLVGIEQG</sequence>
<reference evidence="2 3" key="1">
    <citation type="submission" date="2015-10" db="EMBL/GenBank/DDBJ databases">
        <title>Corynebacteirum lowii and Corynebacterium oculi species nova, derived from human clinical disease and and emended description of Corynebacterium mastiditis.</title>
        <authorList>
            <person name="Bernard K."/>
            <person name="Pacheco A.L."/>
            <person name="Mcdougall C."/>
            <person name="Burtx T."/>
            <person name="Weibe D."/>
            <person name="Tyler S."/>
            <person name="Olson A.B."/>
            <person name="Cnockaert M."/>
            <person name="Eguchi H."/>
            <person name="Kuwahara T."/>
            <person name="Nakayama-Imaohji H."/>
            <person name="Boudewijins M."/>
            <person name="Van Hoecke F."/>
            <person name="Bernier A.-M."/>
            <person name="Vandamme P."/>
        </authorList>
    </citation>
    <scope>NUCLEOTIDE SEQUENCE [LARGE SCALE GENOMIC DNA]</scope>
    <source>
        <strain evidence="2 3">NML 130206</strain>
    </source>
</reference>
<dbReference type="RefSeq" id="WP_055175304.1">
    <property type="nucleotide sequence ID" value="NZ_JAUSQY010000001.1"/>
</dbReference>
<comment type="caution">
    <text evidence="2">The sequence shown here is derived from an EMBL/GenBank/DDBJ whole genome shotgun (WGS) entry which is preliminary data.</text>
</comment>
<keyword evidence="3" id="KW-1185">Reference proteome</keyword>
<dbReference type="OrthoDB" id="4410809at2"/>